<keyword evidence="2" id="KW-0732">Signal</keyword>
<proteinExistence type="predicted"/>
<dbReference type="EMBL" id="NRSG01000275">
    <property type="protein sequence ID" value="MBK1661267.1"/>
    <property type="molecule type" value="Genomic_DNA"/>
</dbReference>
<accession>A0ABS1D4S9</accession>
<organism evidence="3 4">
    <name type="scientific">Paracraurococcus ruber</name>
    <dbReference type="NCBI Taxonomy" id="77675"/>
    <lineage>
        <taxon>Bacteria</taxon>
        <taxon>Pseudomonadati</taxon>
        <taxon>Pseudomonadota</taxon>
        <taxon>Alphaproteobacteria</taxon>
        <taxon>Acetobacterales</taxon>
        <taxon>Roseomonadaceae</taxon>
        <taxon>Paracraurococcus</taxon>
    </lineage>
</organism>
<sequence length="81" mass="7986">MRKALRMDARILVTTLALLALAACEVSGTRRAGLPGEPLAPSAASPNGAAGAAATGGGVPPRRDAVARTLSLSPAGRPASR</sequence>
<evidence type="ECO:0000256" key="2">
    <source>
        <dbReference type="SAM" id="SignalP"/>
    </source>
</evidence>
<feature type="compositionally biased region" description="Low complexity" evidence="1">
    <location>
        <begin position="39"/>
        <end position="53"/>
    </location>
</feature>
<dbReference type="PROSITE" id="PS51257">
    <property type="entry name" value="PROKAR_LIPOPROTEIN"/>
    <property type="match status" value="1"/>
</dbReference>
<feature type="region of interest" description="Disordered" evidence="1">
    <location>
        <begin position="30"/>
        <end position="64"/>
    </location>
</feature>
<comment type="caution">
    <text evidence="3">The sequence shown here is derived from an EMBL/GenBank/DDBJ whole genome shotgun (WGS) entry which is preliminary data.</text>
</comment>
<keyword evidence="4" id="KW-1185">Reference proteome</keyword>
<evidence type="ECO:0000313" key="4">
    <source>
        <dbReference type="Proteomes" id="UP000697995"/>
    </source>
</evidence>
<dbReference type="Proteomes" id="UP000697995">
    <property type="component" value="Unassembled WGS sequence"/>
</dbReference>
<reference evidence="3 4" key="1">
    <citation type="journal article" date="2020" name="Microorganisms">
        <title>Osmotic Adaptation and Compatible Solute Biosynthesis of Phototrophic Bacteria as Revealed from Genome Analyses.</title>
        <authorList>
            <person name="Imhoff J.F."/>
            <person name="Rahn T."/>
            <person name="Kunzel S."/>
            <person name="Keller A."/>
            <person name="Neulinger S.C."/>
        </authorList>
    </citation>
    <scope>NUCLEOTIDE SEQUENCE [LARGE SCALE GENOMIC DNA]</scope>
    <source>
        <strain evidence="3 4">DSM 15382</strain>
    </source>
</reference>
<evidence type="ECO:0000256" key="1">
    <source>
        <dbReference type="SAM" id="MobiDB-lite"/>
    </source>
</evidence>
<evidence type="ECO:0000313" key="3">
    <source>
        <dbReference type="EMBL" id="MBK1661267.1"/>
    </source>
</evidence>
<feature type="chain" id="PRO_5045327486" description="Lipoprotein" evidence="2">
    <location>
        <begin position="23"/>
        <end position="81"/>
    </location>
</feature>
<feature type="signal peptide" evidence="2">
    <location>
        <begin position="1"/>
        <end position="22"/>
    </location>
</feature>
<protein>
    <recommendedName>
        <fullName evidence="5">Lipoprotein</fullName>
    </recommendedName>
</protein>
<evidence type="ECO:0008006" key="5">
    <source>
        <dbReference type="Google" id="ProtNLM"/>
    </source>
</evidence>
<name>A0ABS1D4S9_9PROT</name>
<gene>
    <name evidence="3" type="ORF">CKO45_23950</name>
</gene>